<dbReference type="RefSeq" id="WP_359355867.1">
    <property type="nucleotide sequence ID" value="NZ_JBEYXV010000020.1"/>
</dbReference>
<dbReference type="Proteomes" id="UP001551176">
    <property type="component" value="Unassembled WGS sequence"/>
</dbReference>
<evidence type="ECO:0000313" key="2">
    <source>
        <dbReference type="Proteomes" id="UP001551176"/>
    </source>
</evidence>
<gene>
    <name evidence="1" type="ORF">ABZ921_32865</name>
</gene>
<organism evidence="1 2">
    <name type="scientific">Streptomyces atriruber</name>
    <dbReference type="NCBI Taxonomy" id="545121"/>
    <lineage>
        <taxon>Bacteria</taxon>
        <taxon>Bacillati</taxon>
        <taxon>Actinomycetota</taxon>
        <taxon>Actinomycetes</taxon>
        <taxon>Kitasatosporales</taxon>
        <taxon>Streptomycetaceae</taxon>
        <taxon>Streptomyces</taxon>
    </lineage>
</organism>
<dbReference type="EMBL" id="JBEYXV010000020">
    <property type="protein sequence ID" value="MEU6825436.1"/>
    <property type="molecule type" value="Genomic_DNA"/>
</dbReference>
<name>A0ABV3BWN3_9ACTN</name>
<sequence length="46" mass="4893">MRAELGVPGDVDMLADGLDAALRAYGESAIDILVHNELVAWRPSSP</sequence>
<reference evidence="1 2" key="1">
    <citation type="submission" date="2024-06" db="EMBL/GenBank/DDBJ databases">
        <title>The Natural Products Discovery Center: Release of the First 8490 Sequenced Strains for Exploring Actinobacteria Biosynthetic Diversity.</title>
        <authorList>
            <person name="Kalkreuter E."/>
            <person name="Kautsar S.A."/>
            <person name="Yang D."/>
            <person name="Bader C.D."/>
            <person name="Teijaro C.N."/>
            <person name="Fluegel L."/>
            <person name="Davis C.M."/>
            <person name="Simpson J.R."/>
            <person name="Lauterbach L."/>
            <person name="Steele A.D."/>
            <person name="Gui C."/>
            <person name="Meng S."/>
            <person name="Li G."/>
            <person name="Viehrig K."/>
            <person name="Ye F."/>
            <person name="Su P."/>
            <person name="Kiefer A.F."/>
            <person name="Nichols A."/>
            <person name="Cepeda A.J."/>
            <person name="Yan W."/>
            <person name="Fan B."/>
            <person name="Jiang Y."/>
            <person name="Adhikari A."/>
            <person name="Zheng C.-J."/>
            <person name="Schuster L."/>
            <person name="Cowan T.M."/>
            <person name="Smanski M.J."/>
            <person name="Chevrette M.G."/>
            <person name="De Carvalho L.P.S."/>
            <person name="Shen B."/>
        </authorList>
    </citation>
    <scope>NUCLEOTIDE SEQUENCE [LARGE SCALE GENOMIC DNA]</scope>
    <source>
        <strain evidence="1 2">NPDC046838</strain>
    </source>
</reference>
<accession>A0ABV3BWN3</accession>
<proteinExistence type="predicted"/>
<evidence type="ECO:0000313" key="1">
    <source>
        <dbReference type="EMBL" id="MEU6825436.1"/>
    </source>
</evidence>
<comment type="caution">
    <text evidence="1">The sequence shown here is derived from an EMBL/GenBank/DDBJ whole genome shotgun (WGS) entry which is preliminary data.</text>
</comment>
<keyword evidence="2" id="KW-1185">Reference proteome</keyword>
<protein>
    <submittedName>
        <fullName evidence="1">Uncharacterized protein</fullName>
    </submittedName>
</protein>